<organism evidence="2 3">
    <name type="scientific">Cerrena zonata</name>
    <dbReference type="NCBI Taxonomy" id="2478898"/>
    <lineage>
        <taxon>Eukaryota</taxon>
        <taxon>Fungi</taxon>
        <taxon>Dikarya</taxon>
        <taxon>Basidiomycota</taxon>
        <taxon>Agaricomycotina</taxon>
        <taxon>Agaricomycetes</taxon>
        <taxon>Polyporales</taxon>
        <taxon>Cerrenaceae</taxon>
        <taxon>Cerrena</taxon>
    </lineage>
</organism>
<accession>A0AAW0G1M6</accession>
<proteinExistence type="predicted"/>
<feature type="compositionally biased region" description="Polar residues" evidence="1">
    <location>
        <begin position="28"/>
        <end position="40"/>
    </location>
</feature>
<evidence type="ECO:0000313" key="2">
    <source>
        <dbReference type="EMBL" id="KAK7686287.1"/>
    </source>
</evidence>
<name>A0AAW0G1M6_9APHY</name>
<sequence length="64" mass="7139">MASRSSRNGISLQRNHHLVLRYRAPTEANITNTGSSPTCSKQRDPSPSHPSHSWPALNPLFPLY</sequence>
<dbReference type="Proteomes" id="UP001385951">
    <property type="component" value="Unassembled WGS sequence"/>
</dbReference>
<evidence type="ECO:0000313" key="3">
    <source>
        <dbReference type="Proteomes" id="UP001385951"/>
    </source>
</evidence>
<protein>
    <submittedName>
        <fullName evidence="2">Uncharacterized protein</fullName>
    </submittedName>
</protein>
<dbReference type="EMBL" id="JASBNA010000017">
    <property type="protein sequence ID" value="KAK7686287.1"/>
    <property type="molecule type" value="Genomic_DNA"/>
</dbReference>
<feature type="region of interest" description="Disordered" evidence="1">
    <location>
        <begin position="25"/>
        <end position="64"/>
    </location>
</feature>
<gene>
    <name evidence="2" type="ORF">QCA50_010511</name>
</gene>
<reference evidence="2 3" key="1">
    <citation type="submission" date="2022-09" db="EMBL/GenBank/DDBJ databases">
        <authorList>
            <person name="Palmer J.M."/>
        </authorList>
    </citation>
    <scope>NUCLEOTIDE SEQUENCE [LARGE SCALE GENOMIC DNA]</scope>
    <source>
        <strain evidence="2 3">DSM 7382</strain>
    </source>
</reference>
<keyword evidence="3" id="KW-1185">Reference proteome</keyword>
<evidence type="ECO:0000256" key="1">
    <source>
        <dbReference type="SAM" id="MobiDB-lite"/>
    </source>
</evidence>
<dbReference type="AlphaFoldDB" id="A0AAW0G1M6"/>
<comment type="caution">
    <text evidence="2">The sequence shown here is derived from an EMBL/GenBank/DDBJ whole genome shotgun (WGS) entry which is preliminary data.</text>
</comment>